<sequence length="143" mass="15742">MAQVSRSALIGYSAQQMFDLVNDIEQYPQFMQGCRSARILSLSDTELVGELSLAKAGITQTFVTRNTLCAPSRIEMKLEEGNFSQFSAVWQFDALTDAACKVSFEMDFEFKYSLVDKAVGKLVSGSANSLVDALVDRAKLVYG</sequence>
<dbReference type="PANTHER" id="PTHR12901">
    <property type="entry name" value="SPERM PROTEIN HOMOLOG"/>
    <property type="match status" value="1"/>
</dbReference>
<comment type="similarity">
    <text evidence="1">Belongs to the ribosome association toxin RatA family.</text>
</comment>
<dbReference type="EMBL" id="LIBB01000061">
    <property type="protein sequence ID" value="KRO72554.1"/>
    <property type="molecule type" value="Genomic_DNA"/>
</dbReference>
<dbReference type="AlphaFoldDB" id="A0A0R2SIX3"/>
<dbReference type="Proteomes" id="UP000051934">
    <property type="component" value="Unassembled WGS sequence"/>
</dbReference>
<feature type="domain" description="Coenzyme Q-binding protein COQ10 START" evidence="3">
    <location>
        <begin position="10"/>
        <end position="134"/>
    </location>
</feature>
<gene>
    <name evidence="4" type="ORF">ABR69_01115</name>
</gene>
<dbReference type="Gene3D" id="3.30.530.20">
    <property type="match status" value="1"/>
</dbReference>
<dbReference type="PANTHER" id="PTHR12901:SF10">
    <property type="entry name" value="COENZYME Q-BINDING PROTEIN COQ10, MITOCHONDRIAL"/>
    <property type="match status" value="1"/>
</dbReference>
<dbReference type="InterPro" id="IPR044996">
    <property type="entry name" value="COQ10-like"/>
</dbReference>
<name>A0A0R2SIX3_9GAMM</name>
<dbReference type="GO" id="GO:0048039">
    <property type="term" value="F:ubiquinone binding"/>
    <property type="evidence" value="ECO:0007669"/>
    <property type="project" value="InterPro"/>
</dbReference>
<dbReference type="InterPro" id="IPR005031">
    <property type="entry name" value="COQ10_START"/>
</dbReference>
<keyword evidence="2" id="KW-1277">Toxin-antitoxin system</keyword>
<evidence type="ECO:0000256" key="2">
    <source>
        <dbReference type="ARBA" id="ARBA00022649"/>
    </source>
</evidence>
<proteinExistence type="inferred from homology"/>
<dbReference type="InterPro" id="IPR023393">
    <property type="entry name" value="START-like_dom_sf"/>
</dbReference>
<evidence type="ECO:0000256" key="1">
    <source>
        <dbReference type="ARBA" id="ARBA00008918"/>
    </source>
</evidence>
<dbReference type="GO" id="GO:0045333">
    <property type="term" value="P:cellular respiration"/>
    <property type="evidence" value="ECO:0007669"/>
    <property type="project" value="InterPro"/>
</dbReference>
<dbReference type="SUPFAM" id="SSF55961">
    <property type="entry name" value="Bet v1-like"/>
    <property type="match status" value="1"/>
</dbReference>
<organism evidence="4 5">
    <name type="scientific">OM182 bacterium BACL3 MAG-120507-bin80</name>
    <dbReference type="NCBI Taxonomy" id="1655577"/>
    <lineage>
        <taxon>Bacteria</taxon>
        <taxon>Pseudomonadati</taxon>
        <taxon>Pseudomonadota</taxon>
        <taxon>Gammaproteobacteria</taxon>
        <taxon>OMG group</taxon>
        <taxon>OM182 clade</taxon>
    </lineage>
</organism>
<evidence type="ECO:0000313" key="4">
    <source>
        <dbReference type="EMBL" id="KRO72554.1"/>
    </source>
</evidence>
<protein>
    <submittedName>
        <fullName evidence="4">Cyclase</fullName>
    </submittedName>
</protein>
<dbReference type="Pfam" id="PF03364">
    <property type="entry name" value="Polyketide_cyc"/>
    <property type="match status" value="1"/>
</dbReference>
<comment type="caution">
    <text evidence="4">The sequence shown here is derived from an EMBL/GenBank/DDBJ whole genome shotgun (WGS) entry which is preliminary data.</text>
</comment>
<evidence type="ECO:0000313" key="5">
    <source>
        <dbReference type="Proteomes" id="UP000051934"/>
    </source>
</evidence>
<accession>A0A0R2SIX3</accession>
<evidence type="ECO:0000259" key="3">
    <source>
        <dbReference type="Pfam" id="PF03364"/>
    </source>
</evidence>
<reference evidence="4 5" key="1">
    <citation type="submission" date="2015-10" db="EMBL/GenBank/DDBJ databases">
        <title>Metagenome-Assembled Genomes uncover a global brackish microbiome.</title>
        <authorList>
            <person name="Hugerth L.W."/>
            <person name="Larsson J."/>
            <person name="Alneberg J."/>
            <person name="Lindh M.V."/>
            <person name="Legrand C."/>
            <person name="Pinhassi J."/>
            <person name="Andersson A.F."/>
        </authorList>
    </citation>
    <scope>NUCLEOTIDE SEQUENCE [LARGE SCALE GENOMIC DNA]</scope>
    <source>
        <strain evidence="4">BACL4 MAG-120507-bin80</strain>
    </source>
</reference>
<dbReference type="CDD" id="cd07813">
    <property type="entry name" value="COQ10p_like"/>
    <property type="match status" value="1"/>
</dbReference>